<dbReference type="InterPro" id="IPR007111">
    <property type="entry name" value="NACHT_NTPase"/>
</dbReference>
<feature type="region of interest" description="Disordered" evidence="5">
    <location>
        <begin position="1"/>
        <end position="26"/>
    </location>
</feature>
<feature type="repeat" description="ANK" evidence="4">
    <location>
        <begin position="1503"/>
        <end position="1535"/>
    </location>
</feature>
<feature type="repeat" description="ANK" evidence="4">
    <location>
        <begin position="1001"/>
        <end position="1036"/>
    </location>
</feature>
<feature type="repeat" description="ANK" evidence="4">
    <location>
        <begin position="1401"/>
        <end position="1436"/>
    </location>
</feature>
<dbReference type="CDD" id="cd21037">
    <property type="entry name" value="MLKL_NTD"/>
    <property type="match status" value="1"/>
</dbReference>
<feature type="repeat" description="ANK" evidence="4">
    <location>
        <begin position="1255"/>
        <end position="1287"/>
    </location>
</feature>
<dbReference type="PROSITE" id="PS50297">
    <property type="entry name" value="ANK_REP_REGION"/>
    <property type="match status" value="11"/>
</dbReference>
<dbReference type="SUPFAM" id="SSF48403">
    <property type="entry name" value="Ankyrin repeat"/>
    <property type="match status" value="3"/>
</dbReference>
<dbReference type="Pfam" id="PF13637">
    <property type="entry name" value="Ank_4"/>
    <property type="match status" value="1"/>
</dbReference>
<dbReference type="EMBL" id="JARJCW010000005">
    <property type="protein sequence ID" value="KAJ7224565.1"/>
    <property type="molecule type" value="Genomic_DNA"/>
</dbReference>
<feature type="repeat" description="ANK" evidence="4">
    <location>
        <begin position="1037"/>
        <end position="1069"/>
    </location>
</feature>
<feature type="repeat" description="ANK" evidence="4">
    <location>
        <begin position="1437"/>
        <end position="1469"/>
    </location>
</feature>
<dbReference type="Gene3D" id="1.25.40.20">
    <property type="entry name" value="Ankyrin repeat-containing domain"/>
    <property type="match status" value="4"/>
</dbReference>
<feature type="repeat" description="ANK" evidence="4">
    <location>
        <begin position="935"/>
        <end position="967"/>
    </location>
</feature>
<proteinExistence type="inferred from homology"/>
<feature type="repeat" description="ANK" evidence="4">
    <location>
        <begin position="1470"/>
        <end position="1502"/>
    </location>
</feature>
<dbReference type="Pfam" id="PF00023">
    <property type="entry name" value="Ank"/>
    <property type="match status" value="2"/>
</dbReference>
<comment type="caution">
    <text evidence="7">The sequence shown here is derived from an EMBL/GenBank/DDBJ whole genome shotgun (WGS) entry which is preliminary data.</text>
</comment>
<evidence type="ECO:0000313" key="7">
    <source>
        <dbReference type="EMBL" id="KAJ7224565.1"/>
    </source>
</evidence>
<feature type="repeat" description="ANK" evidence="4">
    <location>
        <begin position="968"/>
        <end position="1000"/>
    </location>
</feature>
<dbReference type="Proteomes" id="UP001219525">
    <property type="component" value="Unassembled WGS sequence"/>
</dbReference>
<feature type="repeat" description="ANK" evidence="4">
    <location>
        <begin position="1536"/>
        <end position="1568"/>
    </location>
</feature>
<evidence type="ECO:0000256" key="4">
    <source>
        <dbReference type="PROSITE-ProRule" id="PRU00023"/>
    </source>
</evidence>
<evidence type="ECO:0000313" key="8">
    <source>
        <dbReference type="Proteomes" id="UP001219525"/>
    </source>
</evidence>
<protein>
    <submittedName>
        <fullName evidence="7">Ankyrin repeat-containing domain protein</fullName>
    </submittedName>
</protein>
<keyword evidence="8" id="KW-1185">Reference proteome</keyword>
<feature type="repeat" description="ANK" evidence="4">
    <location>
        <begin position="804"/>
        <end position="836"/>
    </location>
</feature>
<evidence type="ECO:0000256" key="2">
    <source>
        <dbReference type="ARBA" id="ARBA00022737"/>
    </source>
</evidence>
<dbReference type="PANTHER" id="PTHR24136:SF15">
    <property type="entry name" value="ANK_REP_REGION DOMAIN-CONTAINING PROTEIN"/>
    <property type="match status" value="1"/>
</dbReference>
<dbReference type="InterPro" id="IPR051573">
    <property type="entry name" value="Ankyrin-SOCS_box_domain"/>
</dbReference>
<dbReference type="SUPFAM" id="SSF52540">
    <property type="entry name" value="P-loop containing nucleoside triphosphate hydrolases"/>
    <property type="match status" value="1"/>
</dbReference>
<dbReference type="PROSITE" id="PS50837">
    <property type="entry name" value="NACHT"/>
    <property type="match status" value="1"/>
</dbReference>
<feature type="repeat" description="ANK" evidence="4">
    <location>
        <begin position="771"/>
        <end position="803"/>
    </location>
</feature>
<dbReference type="Pfam" id="PF24883">
    <property type="entry name" value="NPHP3_N"/>
    <property type="match status" value="1"/>
</dbReference>
<dbReference type="InterPro" id="IPR027417">
    <property type="entry name" value="P-loop_NTPase"/>
</dbReference>
<feature type="repeat" description="ANK" evidence="4">
    <location>
        <begin position="837"/>
        <end position="869"/>
    </location>
</feature>
<dbReference type="Pfam" id="PF12796">
    <property type="entry name" value="Ank_2"/>
    <property type="match status" value="6"/>
</dbReference>
<keyword evidence="2" id="KW-0677">Repeat</keyword>
<evidence type="ECO:0000256" key="1">
    <source>
        <dbReference type="ARBA" id="ARBA00005949"/>
    </source>
</evidence>
<accession>A0AAD6YNF9</accession>
<gene>
    <name evidence="7" type="ORF">GGX14DRAFT_651044</name>
</gene>
<feature type="repeat" description="ANK" evidence="4">
    <location>
        <begin position="1222"/>
        <end position="1254"/>
    </location>
</feature>
<feature type="repeat" description="ANK" evidence="4">
    <location>
        <begin position="1372"/>
        <end position="1399"/>
    </location>
</feature>
<name>A0AAD6YNF9_9AGAR</name>
<dbReference type="InterPro" id="IPR002110">
    <property type="entry name" value="Ankyrin_rpt"/>
</dbReference>
<dbReference type="InterPro" id="IPR056884">
    <property type="entry name" value="NPHP3-like_N"/>
</dbReference>
<keyword evidence="3 4" id="KW-0040">ANK repeat</keyword>
<dbReference type="Gene3D" id="3.40.50.300">
    <property type="entry name" value="P-loop containing nucleotide triphosphate hydrolases"/>
    <property type="match status" value="1"/>
</dbReference>
<dbReference type="InterPro" id="IPR059179">
    <property type="entry name" value="MLKL-like_MCAfunc"/>
</dbReference>
<dbReference type="SMART" id="SM00248">
    <property type="entry name" value="ANK"/>
    <property type="match status" value="25"/>
</dbReference>
<sequence length="1614" mass="173348">MTTLGVGSALKNSPPAPATQSKTDQALDTASRTLEAAITALGLLSDVTKNVPYLSVITGCIETFIKIRNAMQHNKMVACGLFIKIGDLTRVIAEGLHGLDDASRSITVTGLEDELKRYQIVLKETGGILAEWTSKSWLERAWKYGDFADIADNVDRKLDAFRDAFSLARLVGLSKGQDIFKSQMDQVVNRGIREDLKKWLNPANVGASDRDAAAQRHPETGLWLLEECAEFREWMHAPNSFLWLYGISGSGKTVLSSTIIETLRDRSEPFIFFYFDTNNSNQCTITHLLCSLVMQLSVQLSSQDQTLHTLWKSHASGEQGLPSESALISKALIPLLKEFTKPIYIVLDALDECSDRREKLLDSIAAIVEAQLSNVRLIVTSRPEVRFKAVLAECGVSVSLDGCVDRDIESYVDAILSKEAHWTAEKKDEIKTKLVKQGGGMFRLVSLQLSELRKSGWKLSSVTKALSDMPTSLPDIYDRILQNVKAPDMVSNICRTINWLTVCGRPMELPALIDALAFDFDKKPLRFNPDERTQPEALISACAGFVSVSPDEYDKKKLMVKIAHASVTDYFVSAKGLKDLIKGYCEVSPQSAHFLVARTCLAYLCSFDRVIDYGTASSDYPLALYAADEWAVHSKQFGLDQCVDTVADQQHTSHIFVLLYGSTLVQFWPFALLFRFLFAAVIFFSRAEPNMDVSIPSDQITPQKELFDAIMELLQPESPQYITLCGLHHVDGWGVEQRTIAPLYLAARLGIQPLVRELLKRGSPVESGGGSLGNALQAASYMEHIETVRLLLEKGADVNARGGDFGNALQAASSTGSTKTVSLLLENGADVNAEGGRFGSALEAASHRGAIDIVHLLLQTGADVNAEGGEFYSPLWAASSEGHTKIVDLLLANGAGDHGEDAAWMACYKGNTAILRLLLEKGVADVNMPIGFDSIHSSLLQLACFHGHFDTAHLLLEKGAKVNMQGGRYGNALQAACWWGYSAIVHLLLERGADVNIQGGEDGTALQAASYSTQPENTETVRRLLEAGADVNIQGGEYGSALQAAFSKRNTETVRLLLKHGVEVNAQGGFYGNALQAASFQGDTELVGLLLEMGADVNMQGGYYGNALQAASVAGHNETAHLLLEKGVDVNASGGEHGTALQAASFNGHTKTVRLLLENGADVNTVGGKHGTAMQAAMFVKNTERSAFGWGMHKKSEILPQAVDTLHLLLEMGADVNVQAGEFGNVLQAACYKGYAEIVHLLLERGANVNIQGGKYGNALQAASTSEEIEILRLLLKNGAEVNAQGGYYGNALQAASYNWNTEIVGLLLAKGAEVNAQGGTYGTALQAVVADARLNMFGKRKDPTSQAKTLHLLLDKGADVNVQAGKFGNVLQAACDSGYTEIVRLLLERGANVNIQGGKYGNALQALAAADSEVEATEIVNLLLENGADVNAQGGDKGNALQAAIGRGAIETVRLLLDNNADVNAEGGEHGHALQTASVRGNAEIVGLLLERGAEVNLPGGKYGNALQAASYGGNTVIVRLLLEQGAEVNAPGGEYGSALQAASFEGHIKIVRLLLEKRADVNAQGGAYGSALLAASREGRHQIANLLLNAGAEPEVPAVTSTVSNDERSNNV</sequence>
<dbReference type="InterPro" id="IPR036770">
    <property type="entry name" value="Ankyrin_rpt-contain_sf"/>
</dbReference>
<organism evidence="7 8">
    <name type="scientific">Mycena pura</name>
    <dbReference type="NCBI Taxonomy" id="153505"/>
    <lineage>
        <taxon>Eukaryota</taxon>
        <taxon>Fungi</taxon>
        <taxon>Dikarya</taxon>
        <taxon>Basidiomycota</taxon>
        <taxon>Agaricomycotina</taxon>
        <taxon>Agaricomycetes</taxon>
        <taxon>Agaricomycetidae</taxon>
        <taxon>Agaricales</taxon>
        <taxon>Marasmiineae</taxon>
        <taxon>Mycenaceae</taxon>
        <taxon>Mycena</taxon>
    </lineage>
</organism>
<evidence type="ECO:0000259" key="6">
    <source>
        <dbReference type="PROSITE" id="PS50837"/>
    </source>
</evidence>
<dbReference type="GO" id="GO:0016567">
    <property type="term" value="P:protein ubiquitination"/>
    <property type="evidence" value="ECO:0007669"/>
    <property type="project" value="TreeGrafter"/>
</dbReference>
<dbReference type="GO" id="GO:0045732">
    <property type="term" value="P:positive regulation of protein catabolic process"/>
    <property type="evidence" value="ECO:0007669"/>
    <property type="project" value="TreeGrafter"/>
</dbReference>
<dbReference type="PANTHER" id="PTHR24136">
    <property type="entry name" value="SOWAH (DROSOPHILA) HOMOLOG"/>
    <property type="match status" value="1"/>
</dbReference>
<feature type="domain" description="NACHT" evidence="6">
    <location>
        <begin position="240"/>
        <end position="383"/>
    </location>
</feature>
<evidence type="ECO:0000256" key="5">
    <source>
        <dbReference type="SAM" id="MobiDB-lite"/>
    </source>
</evidence>
<feature type="repeat" description="ANK" evidence="4">
    <location>
        <begin position="1073"/>
        <end position="1102"/>
    </location>
</feature>
<feature type="repeat" description="ANK" evidence="4">
    <location>
        <begin position="1136"/>
        <end position="1168"/>
    </location>
</feature>
<reference evidence="7" key="1">
    <citation type="submission" date="2023-03" db="EMBL/GenBank/DDBJ databases">
        <title>Massive genome expansion in bonnet fungi (Mycena s.s.) driven by repeated elements and novel gene families across ecological guilds.</title>
        <authorList>
            <consortium name="Lawrence Berkeley National Laboratory"/>
            <person name="Harder C.B."/>
            <person name="Miyauchi S."/>
            <person name="Viragh M."/>
            <person name="Kuo A."/>
            <person name="Thoen E."/>
            <person name="Andreopoulos B."/>
            <person name="Lu D."/>
            <person name="Skrede I."/>
            <person name="Drula E."/>
            <person name="Henrissat B."/>
            <person name="Morin E."/>
            <person name="Kohler A."/>
            <person name="Barry K."/>
            <person name="LaButti K."/>
            <person name="Morin E."/>
            <person name="Salamov A."/>
            <person name="Lipzen A."/>
            <person name="Mereny Z."/>
            <person name="Hegedus B."/>
            <person name="Baldrian P."/>
            <person name="Stursova M."/>
            <person name="Weitz H."/>
            <person name="Taylor A."/>
            <person name="Grigoriev I.V."/>
            <person name="Nagy L.G."/>
            <person name="Martin F."/>
            <person name="Kauserud H."/>
        </authorList>
    </citation>
    <scope>NUCLEOTIDE SEQUENCE</scope>
    <source>
        <strain evidence="7">9144</strain>
    </source>
</reference>
<comment type="similarity">
    <text evidence="1">Belongs to the ankyrin SOCS box (ASB) family.</text>
</comment>
<dbReference type="PROSITE" id="PS50088">
    <property type="entry name" value="ANK_REPEAT"/>
    <property type="match status" value="18"/>
</dbReference>
<evidence type="ECO:0000256" key="3">
    <source>
        <dbReference type="ARBA" id="ARBA00023043"/>
    </source>
</evidence>
<feature type="repeat" description="ANK" evidence="4">
    <location>
        <begin position="870"/>
        <end position="902"/>
    </location>
</feature>